<feature type="region of interest" description="Disordered" evidence="1">
    <location>
        <begin position="1"/>
        <end position="74"/>
    </location>
</feature>
<name>A0ABV7WXZ1_9HYPH</name>
<sequence>MVANLAIEPVSAGTAGFMEHRHRPAMGERTILPDSTQRSPANARPGERQPSPDQRQSRSRSEPPAPPARSSSANFAAAVIAGALPPTPKSMGELIRRIGASEIPEESQARLRDLLA</sequence>
<dbReference type="Proteomes" id="UP001595613">
    <property type="component" value="Unassembled WGS sequence"/>
</dbReference>
<gene>
    <name evidence="2" type="ORF">ACFOOL_00290</name>
</gene>
<evidence type="ECO:0000313" key="2">
    <source>
        <dbReference type="EMBL" id="MFC3703189.1"/>
    </source>
</evidence>
<evidence type="ECO:0000313" key="3">
    <source>
        <dbReference type="Proteomes" id="UP001595613"/>
    </source>
</evidence>
<evidence type="ECO:0008006" key="4">
    <source>
        <dbReference type="Google" id="ProtNLM"/>
    </source>
</evidence>
<keyword evidence="3" id="KW-1185">Reference proteome</keyword>
<protein>
    <recommendedName>
        <fullName evidence="4">DUF2497 domain-containing protein</fullName>
    </recommendedName>
</protein>
<accession>A0ABV7WXZ1</accession>
<comment type="caution">
    <text evidence="2">The sequence shown here is derived from an EMBL/GenBank/DDBJ whole genome shotgun (WGS) entry which is preliminary data.</text>
</comment>
<proteinExistence type="predicted"/>
<reference evidence="3" key="1">
    <citation type="journal article" date="2019" name="Int. J. Syst. Evol. Microbiol.">
        <title>The Global Catalogue of Microorganisms (GCM) 10K type strain sequencing project: providing services to taxonomists for standard genome sequencing and annotation.</title>
        <authorList>
            <consortium name="The Broad Institute Genomics Platform"/>
            <consortium name="The Broad Institute Genome Sequencing Center for Infectious Disease"/>
            <person name="Wu L."/>
            <person name="Ma J."/>
        </authorList>
    </citation>
    <scope>NUCLEOTIDE SEQUENCE [LARGE SCALE GENOMIC DNA]</scope>
    <source>
        <strain evidence="3">KCTC 42281</strain>
    </source>
</reference>
<dbReference type="RefSeq" id="WP_380093832.1">
    <property type="nucleotide sequence ID" value="NZ_JBHRYD010000001.1"/>
</dbReference>
<evidence type="ECO:0000256" key="1">
    <source>
        <dbReference type="SAM" id="MobiDB-lite"/>
    </source>
</evidence>
<organism evidence="2 3">
    <name type="scientific">Devosia honganensis</name>
    <dbReference type="NCBI Taxonomy" id="1610527"/>
    <lineage>
        <taxon>Bacteria</taxon>
        <taxon>Pseudomonadati</taxon>
        <taxon>Pseudomonadota</taxon>
        <taxon>Alphaproteobacteria</taxon>
        <taxon>Hyphomicrobiales</taxon>
        <taxon>Devosiaceae</taxon>
        <taxon>Devosia</taxon>
    </lineage>
</organism>
<dbReference type="EMBL" id="JBHRYD010000001">
    <property type="protein sequence ID" value="MFC3703189.1"/>
    <property type="molecule type" value="Genomic_DNA"/>
</dbReference>